<dbReference type="EMBL" id="FZOD01000010">
    <property type="protein sequence ID" value="SNS47596.1"/>
    <property type="molecule type" value="Genomic_DNA"/>
</dbReference>
<keyword evidence="4" id="KW-1185">Reference proteome</keyword>
<name>A0A239ESD5_9ACTN</name>
<evidence type="ECO:0000313" key="4">
    <source>
        <dbReference type="Proteomes" id="UP000198282"/>
    </source>
</evidence>
<feature type="region of interest" description="Disordered" evidence="1">
    <location>
        <begin position="222"/>
        <end position="268"/>
    </location>
</feature>
<organism evidence="3 4">
    <name type="scientific">Streptosporangium subroseum</name>
    <dbReference type="NCBI Taxonomy" id="106412"/>
    <lineage>
        <taxon>Bacteria</taxon>
        <taxon>Bacillati</taxon>
        <taxon>Actinomycetota</taxon>
        <taxon>Actinomycetes</taxon>
        <taxon>Streptosporangiales</taxon>
        <taxon>Streptosporangiaceae</taxon>
        <taxon>Streptosporangium</taxon>
    </lineage>
</organism>
<dbReference type="Pfam" id="PF15579">
    <property type="entry name" value="Imm52"/>
    <property type="match status" value="1"/>
</dbReference>
<evidence type="ECO:0000256" key="1">
    <source>
        <dbReference type="SAM" id="MobiDB-lite"/>
    </source>
</evidence>
<evidence type="ECO:0000259" key="2">
    <source>
        <dbReference type="Pfam" id="PF15579"/>
    </source>
</evidence>
<evidence type="ECO:0000313" key="3">
    <source>
        <dbReference type="EMBL" id="SNS47596.1"/>
    </source>
</evidence>
<dbReference type="InterPro" id="IPR028969">
    <property type="entry name" value="Imm52"/>
</dbReference>
<feature type="region of interest" description="Disordered" evidence="1">
    <location>
        <begin position="286"/>
        <end position="305"/>
    </location>
</feature>
<reference evidence="3 4" key="1">
    <citation type="submission" date="2017-06" db="EMBL/GenBank/DDBJ databases">
        <authorList>
            <person name="Kim H.J."/>
            <person name="Triplett B.A."/>
        </authorList>
    </citation>
    <scope>NUCLEOTIDE SEQUENCE [LARGE SCALE GENOMIC DNA]</scope>
    <source>
        <strain evidence="3 4">CGMCC 4.2132</strain>
    </source>
</reference>
<feature type="domain" description="Immunity protein 52" evidence="2">
    <location>
        <begin position="7"/>
        <end position="200"/>
    </location>
</feature>
<protein>
    <recommendedName>
        <fullName evidence="2">Immunity protein 52 domain-containing protein</fullName>
    </recommendedName>
</protein>
<proteinExistence type="predicted"/>
<dbReference type="RefSeq" id="WP_218825288.1">
    <property type="nucleotide sequence ID" value="NZ_FZOD01000010.1"/>
</dbReference>
<sequence length="433" mass="46525">MRRLVRSFWGPRQESVEEVAARWTALLKRLGEIEPAVFGPWTGVSDFGPDPSVEVETEALAAYLRESNADDGRLDRTGYRLALHTSARQTVQVSISGSAGGLSELVPMVVVIAITAPDDSPSLPYTEILRALAESWDIDVGDVTDDDILDALEDDGLGPGDRSIGWGGYLSQRRAALLSDSGLSLPGKAEPMTHGGVLLDLSGVGTVEDLVALNRQLRATGALEPLPPPMDRRDRLGAGGPQQVGCSEAAAPGEAVNQGPRPRPTGRPFSVRDAVAAVEVLLTRPVPADGPTNREGDPDSGEWTGSFGAGFRLTRLWESRGYFGVSGPDWNAAQEESEAYLAALAAELEQRWGPHRDVSMRPYLFRSYADEPMPPLFAEICSFDLYGDLLVWGPLDTPEGQRWVAVSVSQCDEDAPHIMLAATGDSPVTEPDE</sequence>
<dbReference type="AlphaFoldDB" id="A0A239ESD5"/>
<gene>
    <name evidence="3" type="ORF">SAMN05216276_101045</name>
</gene>
<dbReference type="Proteomes" id="UP000198282">
    <property type="component" value="Unassembled WGS sequence"/>
</dbReference>
<accession>A0A239ESD5</accession>